<dbReference type="Gene3D" id="3.10.620.30">
    <property type="match status" value="1"/>
</dbReference>
<feature type="region of interest" description="Disordered" evidence="1">
    <location>
        <begin position="568"/>
        <end position="606"/>
    </location>
</feature>
<keyword evidence="2" id="KW-0472">Membrane</keyword>
<feature type="transmembrane region" description="Helical" evidence="2">
    <location>
        <begin position="221"/>
        <end position="241"/>
    </location>
</feature>
<sequence>MPLTTRQSVALSGATLLLLLVATSALAPLIAGAAWWWATAFTAVTVLGAGAGLRALRTPPSLVPPLEVVALLLALTLLFGGATSFALIIPTLDTFDEFLGLAEGAVRTIEQQSVPAIPVPALVFALAVGVGLVAVLLDLVVQTVRLPALAAVPVLVPVLVPGLFVESGADAITLVLTAAAYLLLLRVDVRVRRSAELAQEDERPDSALVTAPRRRPIVSTAGASMGLAAIGLVAASVVTAVTPSVSSSFLLGAGGPGTMFARGVSPYVELGRDLRRPDPVPAFSYVSPDADRPYFTLLNVERLEGDLWTAEERAVDGDHTIDTMPRPDGLAEDVLVEPRELTVQIGQVRTAWLPLPYPTAEVRGLRGSWFWDDGSLTVRSVDATTLGQRYDVTRLAVQPTVDQLRAAVEPPAGSVAPATRELPEELPAIIGETAATVTQGARTRYDAAVAIQAYLRSSEFEYSEEAPVDDGYDGGGFDVIAEFLEQRAGYCVHFSSTMAVMAREVGIPSRIAVGYTAGTPSNQRVDGMVRVDVDSHDLHAWPELYFEGVGWVPFEPTPGRGTVPAYSRPNAGEQAPGVVPTAPVATPEATGRPDGDPDRSLAGPTGGAGALGPGWLGGAGLVVLALLVVLLPAAIRVGLRATRRRGIRLGPSPADAAWRELTATAVDLGVDVDERRTARALAAELGARPAFAEDGDGAGALLRLRDAVERERYGRVRHSTASADAPGGDRAGPRRDALAADLATASRALAADAPAARRVEAILLPRSLRAAGRALVGRSVPRGA</sequence>
<keyword evidence="2" id="KW-0812">Transmembrane</keyword>
<feature type="compositionally biased region" description="Low complexity" evidence="1">
    <location>
        <begin position="578"/>
        <end position="590"/>
    </location>
</feature>
<evidence type="ECO:0000259" key="3">
    <source>
        <dbReference type="SMART" id="SM00460"/>
    </source>
</evidence>
<dbReference type="RefSeq" id="WP_310520563.1">
    <property type="nucleotide sequence ID" value="NZ_BAABBS010000002.1"/>
</dbReference>
<organism evidence="4 5">
    <name type="scientific">Agromyces indicus</name>
    <dbReference type="NCBI Taxonomy" id="758919"/>
    <lineage>
        <taxon>Bacteria</taxon>
        <taxon>Bacillati</taxon>
        <taxon>Actinomycetota</taxon>
        <taxon>Actinomycetes</taxon>
        <taxon>Micrococcales</taxon>
        <taxon>Microbacteriaceae</taxon>
        <taxon>Agromyces</taxon>
    </lineage>
</organism>
<feature type="transmembrane region" description="Helical" evidence="2">
    <location>
        <begin position="68"/>
        <end position="89"/>
    </location>
</feature>
<feature type="transmembrane region" description="Helical" evidence="2">
    <location>
        <begin position="615"/>
        <end position="639"/>
    </location>
</feature>
<evidence type="ECO:0000256" key="2">
    <source>
        <dbReference type="SAM" id="Phobius"/>
    </source>
</evidence>
<proteinExistence type="predicted"/>
<feature type="region of interest" description="Disordered" evidence="1">
    <location>
        <begin position="715"/>
        <end position="734"/>
    </location>
</feature>
<evidence type="ECO:0000313" key="5">
    <source>
        <dbReference type="Proteomes" id="UP001260072"/>
    </source>
</evidence>
<gene>
    <name evidence="4" type="ORF">RH861_07960</name>
</gene>
<protein>
    <submittedName>
        <fullName evidence="4">DUF3488 and transglutaminase-like domain-containing protein</fullName>
    </submittedName>
</protein>
<dbReference type="InterPro" id="IPR002931">
    <property type="entry name" value="Transglutaminase-like"/>
</dbReference>
<dbReference type="Proteomes" id="UP001260072">
    <property type="component" value="Unassembled WGS sequence"/>
</dbReference>
<evidence type="ECO:0000313" key="4">
    <source>
        <dbReference type="EMBL" id="MDR5691996.1"/>
    </source>
</evidence>
<accession>A0ABU1FJQ6</accession>
<feature type="transmembrane region" description="Helical" evidence="2">
    <location>
        <begin position="121"/>
        <end position="141"/>
    </location>
</feature>
<dbReference type="SUPFAM" id="SSF54001">
    <property type="entry name" value="Cysteine proteinases"/>
    <property type="match status" value="1"/>
</dbReference>
<dbReference type="InterPro" id="IPR038765">
    <property type="entry name" value="Papain-like_cys_pep_sf"/>
</dbReference>
<evidence type="ECO:0000256" key="1">
    <source>
        <dbReference type="SAM" id="MobiDB-lite"/>
    </source>
</evidence>
<name>A0ABU1FJQ6_9MICO</name>
<feature type="domain" description="Transglutaminase-like" evidence="3">
    <location>
        <begin position="483"/>
        <end position="558"/>
    </location>
</feature>
<dbReference type="InterPro" id="IPR021878">
    <property type="entry name" value="TgpA_N"/>
</dbReference>
<dbReference type="PANTHER" id="PTHR42736:SF1">
    <property type="entry name" value="PROTEIN-GLUTAMINE GAMMA-GLUTAMYLTRANSFERASE"/>
    <property type="match status" value="1"/>
</dbReference>
<dbReference type="SMART" id="SM00460">
    <property type="entry name" value="TGc"/>
    <property type="match status" value="1"/>
</dbReference>
<keyword evidence="5" id="KW-1185">Reference proteome</keyword>
<dbReference type="Pfam" id="PF11992">
    <property type="entry name" value="TgpA_N"/>
    <property type="match status" value="1"/>
</dbReference>
<dbReference type="PANTHER" id="PTHR42736">
    <property type="entry name" value="PROTEIN-GLUTAMINE GAMMA-GLUTAMYLTRANSFERASE"/>
    <property type="match status" value="1"/>
</dbReference>
<feature type="transmembrane region" description="Helical" evidence="2">
    <location>
        <begin position="34"/>
        <end position="56"/>
    </location>
</feature>
<keyword evidence="2" id="KW-1133">Transmembrane helix</keyword>
<dbReference type="Pfam" id="PF01841">
    <property type="entry name" value="Transglut_core"/>
    <property type="match status" value="1"/>
</dbReference>
<reference evidence="5" key="1">
    <citation type="submission" date="2023-07" db="EMBL/GenBank/DDBJ databases">
        <title>Description of three actinobacteria isolated from air of manufacturing shop in a pharmaceutical factory.</title>
        <authorList>
            <person name="Zhang D.-F."/>
        </authorList>
    </citation>
    <scope>NUCLEOTIDE SEQUENCE [LARGE SCALE GENOMIC DNA]</scope>
    <source>
        <strain evidence="5">CCTCC AB 2011122</strain>
    </source>
</reference>
<dbReference type="EMBL" id="JAVKGS010000002">
    <property type="protein sequence ID" value="MDR5691996.1"/>
    <property type="molecule type" value="Genomic_DNA"/>
</dbReference>
<feature type="transmembrane region" description="Helical" evidence="2">
    <location>
        <begin position="171"/>
        <end position="189"/>
    </location>
</feature>
<dbReference type="InterPro" id="IPR052901">
    <property type="entry name" value="Bact_TGase-like"/>
</dbReference>
<feature type="transmembrane region" description="Helical" evidence="2">
    <location>
        <begin position="148"/>
        <end position="165"/>
    </location>
</feature>
<comment type="caution">
    <text evidence="4">The sequence shown here is derived from an EMBL/GenBank/DDBJ whole genome shotgun (WGS) entry which is preliminary data.</text>
</comment>